<accession>A0ACB9RCD8</accession>
<dbReference type="EMBL" id="CM042883">
    <property type="protein sequence ID" value="KAI4376544.1"/>
    <property type="molecule type" value="Genomic_DNA"/>
</dbReference>
<comment type="caution">
    <text evidence="1">The sequence shown here is derived from an EMBL/GenBank/DDBJ whole genome shotgun (WGS) entry which is preliminary data.</text>
</comment>
<protein>
    <submittedName>
        <fullName evidence="1">Uncharacterized protein</fullName>
    </submittedName>
</protein>
<evidence type="ECO:0000313" key="2">
    <source>
        <dbReference type="Proteomes" id="UP001057402"/>
    </source>
</evidence>
<evidence type="ECO:0000313" key="1">
    <source>
        <dbReference type="EMBL" id="KAI4376544.1"/>
    </source>
</evidence>
<reference evidence="2" key="1">
    <citation type="journal article" date="2023" name="Front. Plant Sci.">
        <title>Chromosomal-level genome assembly of Melastoma candidum provides insights into trichome evolution.</title>
        <authorList>
            <person name="Zhong Y."/>
            <person name="Wu W."/>
            <person name="Sun C."/>
            <person name="Zou P."/>
            <person name="Liu Y."/>
            <person name="Dai S."/>
            <person name="Zhou R."/>
        </authorList>
    </citation>
    <scope>NUCLEOTIDE SEQUENCE [LARGE SCALE GENOMIC DNA]</scope>
</reference>
<sequence length="210" mass="24305">MEIPTIDFGELDGENRSKILALLQDACEKWGCFQIENHGIDKVLMEKVENYVNSHYEKNMKASFYESEIANRLSTGCASDVDWETTFFVSHYPKSNIAEIPNLSEDLCNALEEYIAQLIKLAEKLLELMWRYWSNGWYKSVLHRVMPKKTGNRLSIATFYNPATDAIISPAPKVLHPDQFTFGDYLKLYATIKFLEKDLRFEIGILEEDD</sequence>
<proteinExistence type="predicted"/>
<keyword evidence="2" id="KW-1185">Reference proteome</keyword>
<name>A0ACB9RCD8_9MYRT</name>
<organism evidence="1 2">
    <name type="scientific">Melastoma candidum</name>
    <dbReference type="NCBI Taxonomy" id="119954"/>
    <lineage>
        <taxon>Eukaryota</taxon>
        <taxon>Viridiplantae</taxon>
        <taxon>Streptophyta</taxon>
        <taxon>Embryophyta</taxon>
        <taxon>Tracheophyta</taxon>
        <taxon>Spermatophyta</taxon>
        <taxon>Magnoliopsida</taxon>
        <taxon>eudicotyledons</taxon>
        <taxon>Gunneridae</taxon>
        <taxon>Pentapetalae</taxon>
        <taxon>rosids</taxon>
        <taxon>malvids</taxon>
        <taxon>Myrtales</taxon>
        <taxon>Melastomataceae</taxon>
        <taxon>Melastomatoideae</taxon>
        <taxon>Melastomateae</taxon>
        <taxon>Melastoma</taxon>
    </lineage>
</organism>
<dbReference type="Proteomes" id="UP001057402">
    <property type="component" value="Chromosome 4"/>
</dbReference>
<gene>
    <name evidence="1" type="ORF">MLD38_014293</name>
</gene>